<dbReference type="InterPro" id="IPR036770">
    <property type="entry name" value="Ankyrin_rpt-contain_sf"/>
</dbReference>
<organism evidence="1 2">
    <name type="scientific">Phytophthora lilii</name>
    <dbReference type="NCBI Taxonomy" id="2077276"/>
    <lineage>
        <taxon>Eukaryota</taxon>
        <taxon>Sar</taxon>
        <taxon>Stramenopiles</taxon>
        <taxon>Oomycota</taxon>
        <taxon>Peronosporomycetes</taxon>
        <taxon>Peronosporales</taxon>
        <taxon>Peronosporaceae</taxon>
        <taxon>Phytophthora</taxon>
    </lineage>
</organism>
<accession>A0A9W6WPD6</accession>
<protein>
    <submittedName>
        <fullName evidence="1">Unnamed protein product</fullName>
    </submittedName>
</protein>
<dbReference type="AlphaFoldDB" id="A0A9W6WPD6"/>
<gene>
    <name evidence="1" type="ORF">Plil01_000152400</name>
</gene>
<dbReference type="SUPFAM" id="SSF48403">
    <property type="entry name" value="Ankyrin repeat"/>
    <property type="match status" value="1"/>
</dbReference>
<evidence type="ECO:0000313" key="2">
    <source>
        <dbReference type="Proteomes" id="UP001165083"/>
    </source>
</evidence>
<evidence type="ECO:0000313" key="1">
    <source>
        <dbReference type="EMBL" id="GMF10749.1"/>
    </source>
</evidence>
<dbReference type="OrthoDB" id="88820at2759"/>
<name>A0A9W6WPD6_9STRA</name>
<comment type="caution">
    <text evidence="1">The sequence shown here is derived from an EMBL/GenBank/DDBJ whole genome shotgun (WGS) entry which is preliminary data.</text>
</comment>
<dbReference type="Gene3D" id="1.25.40.20">
    <property type="entry name" value="Ankyrin repeat-containing domain"/>
    <property type="match status" value="1"/>
</dbReference>
<dbReference type="Proteomes" id="UP001165083">
    <property type="component" value="Unassembled WGS sequence"/>
</dbReference>
<keyword evidence="2" id="KW-1185">Reference proteome</keyword>
<proteinExistence type="predicted"/>
<dbReference type="EMBL" id="BSXW01000053">
    <property type="protein sequence ID" value="GMF10749.1"/>
    <property type="molecule type" value="Genomic_DNA"/>
</dbReference>
<sequence length="347" mass="40113">MRKAQLVDVVRSLLPRDIPWPDSQCDSRLKDGKTVLMLVTKVEDYRLALKLIDFVCPLTMYFWARDSRGRHVIMDACDHGVHPAVLRRLIKWARKYSLKVVAPMSSQDKLGLDAVELAIRGGHGELVSCLLEQRNPASYDHLLCVHSPLKVLELAIESGNESCVETILTNKRVVNDLQPGRVERLNLIARWTQRQTPTKRLYNLFTCVGAAVRCSMVRVVETIYRLNPEETHKAVWYAVNKLTSQPCPSSPRGVSVEFRQMANSYLPDKLWPELSVIVLVRHWEVLSRNESRRSRIRCLWRRGRRDWEAIAAHPWTTLPTEIMRMILNFLIPSKTSEMKKMMFLAEF</sequence>
<reference evidence="1" key="1">
    <citation type="submission" date="2023-04" db="EMBL/GenBank/DDBJ databases">
        <title>Phytophthora lilii NBRC 32176.</title>
        <authorList>
            <person name="Ichikawa N."/>
            <person name="Sato H."/>
            <person name="Tonouchi N."/>
        </authorList>
    </citation>
    <scope>NUCLEOTIDE SEQUENCE</scope>
    <source>
        <strain evidence="1">NBRC 32176</strain>
    </source>
</reference>